<evidence type="ECO:0000313" key="11">
    <source>
        <dbReference type="Proteomes" id="UP000505306"/>
    </source>
</evidence>
<accession>A0A6G6GP07</accession>
<dbReference type="GO" id="GO:0003677">
    <property type="term" value="F:DNA binding"/>
    <property type="evidence" value="ECO:0007669"/>
    <property type="project" value="InterPro"/>
</dbReference>
<evidence type="ECO:0000256" key="8">
    <source>
        <dbReference type="SAM" id="SignalP"/>
    </source>
</evidence>
<keyword evidence="7" id="KW-1133">Transmembrane helix</keyword>
<evidence type="ECO:0000256" key="6">
    <source>
        <dbReference type="SAM" id="Coils"/>
    </source>
</evidence>
<sequence length="538" mass="62578">MLFRLLLIFLIAFSGMAQEPISVLVDSLAITSSEGEKSKISISIASQLKNEDWDRALHYLNIAEKHAINSDSEELIAQYNTTAGDMFFSKDALDIALEHYLKAYDYYQNKPSSSTSITLEQNLAVVHGRINEPLKARRFFKKLYDYAAKERDTILLAKILNNLGTSYIRSQVDSANYYYKRSEKLLRTVSGETSLKAYLYGNLGRVYFLKDSLDQAQNYFVLAANYIEKESSTTAQSKGWIYNSIATYYENINQLDSTIAYATKANRALSDNQYSFENQAALRTLYRNYINKQDYKNASEYFQKYDAVRDSLNLEEKAANVEKIKVEQEFKNKEEIRELQDSKRRFRNYIIFLGLVSLLLLLGMLLYRFRNKLKRTELEKQLATAKQKELESNIQLKNKELIGKAMVEIHRTEIIDEILTDLKQVRLKAAKKETQNAIDYVVKRLKRDTNNNLWEEFEIRFEQVHENFYKNLVQRHPDLTPREKRLCALLKLNLTSKEISQITGQTAKSVENARTRLRRKLNITHSETDLSAYLSSFD</sequence>
<evidence type="ECO:0000256" key="5">
    <source>
        <dbReference type="ARBA" id="ARBA00038253"/>
    </source>
</evidence>
<keyword evidence="7" id="KW-0472">Membrane</keyword>
<dbReference type="InterPro" id="IPR000792">
    <property type="entry name" value="Tscrpt_reg_LuxR_C"/>
</dbReference>
<keyword evidence="11" id="KW-1185">Reference proteome</keyword>
<keyword evidence="4" id="KW-0802">TPR repeat</keyword>
<dbReference type="InterPro" id="IPR036388">
    <property type="entry name" value="WH-like_DNA-bd_sf"/>
</dbReference>
<dbReference type="SMART" id="SM00421">
    <property type="entry name" value="HTH_LUXR"/>
    <property type="match status" value="1"/>
</dbReference>
<dbReference type="GO" id="GO:0005737">
    <property type="term" value="C:cytoplasm"/>
    <property type="evidence" value="ECO:0007669"/>
    <property type="project" value="UniProtKB-SubCell"/>
</dbReference>
<dbReference type="PANTHER" id="PTHR46630:SF1">
    <property type="entry name" value="TETRATRICOPEPTIDE REPEAT PROTEIN 29"/>
    <property type="match status" value="1"/>
</dbReference>
<evidence type="ECO:0000256" key="4">
    <source>
        <dbReference type="ARBA" id="ARBA00022803"/>
    </source>
</evidence>
<name>A0A6G6GP07_9FLAO</name>
<proteinExistence type="inferred from homology"/>
<dbReference type="SUPFAM" id="SSF48452">
    <property type="entry name" value="TPR-like"/>
    <property type="match status" value="2"/>
</dbReference>
<feature type="transmembrane region" description="Helical" evidence="7">
    <location>
        <begin position="349"/>
        <end position="367"/>
    </location>
</feature>
<feature type="signal peptide" evidence="8">
    <location>
        <begin position="1"/>
        <end position="17"/>
    </location>
</feature>
<dbReference type="AlphaFoldDB" id="A0A6G6GP07"/>
<dbReference type="Gene3D" id="1.25.40.10">
    <property type="entry name" value="Tetratricopeptide repeat domain"/>
    <property type="match status" value="1"/>
</dbReference>
<evidence type="ECO:0000313" key="10">
    <source>
        <dbReference type="EMBL" id="QIE60267.1"/>
    </source>
</evidence>
<evidence type="ECO:0000256" key="1">
    <source>
        <dbReference type="ARBA" id="ARBA00004496"/>
    </source>
</evidence>
<evidence type="ECO:0000259" key="9">
    <source>
        <dbReference type="SMART" id="SM00421"/>
    </source>
</evidence>
<evidence type="ECO:0000256" key="2">
    <source>
        <dbReference type="ARBA" id="ARBA00022490"/>
    </source>
</evidence>
<keyword evidence="8" id="KW-0732">Signal</keyword>
<gene>
    <name evidence="10" type="ORF">G5B37_12055</name>
</gene>
<dbReference type="Proteomes" id="UP000505306">
    <property type="component" value="Chromosome"/>
</dbReference>
<dbReference type="KEGG" id="mgel:G5B37_12055"/>
<dbReference type="Gene3D" id="1.10.10.10">
    <property type="entry name" value="Winged helix-like DNA-binding domain superfamily/Winged helix DNA-binding domain"/>
    <property type="match status" value="1"/>
</dbReference>
<organism evidence="10 11">
    <name type="scientific">Rasiella rasia</name>
    <dbReference type="NCBI Taxonomy" id="2744027"/>
    <lineage>
        <taxon>Bacteria</taxon>
        <taxon>Pseudomonadati</taxon>
        <taxon>Bacteroidota</taxon>
        <taxon>Flavobacteriia</taxon>
        <taxon>Flavobacteriales</taxon>
        <taxon>Flavobacteriaceae</taxon>
        <taxon>Rasiella</taxon>
    </lineage>
</organism>
<feature type="coiled-coil region" evidence="6">
    <location>
        <begin position="373"/>
        <end position="400"/>
    </location>
</feature>
<keyword evidence="2" id="KW-0963">Cytoplasm</keyword>
<feature type="domain" description="HTH luxR-type" evidence="9">
    <location>
        <begin position="476"/>
        <end position="534"/>
    </location>
</feature>
<dbReference type="EMBL" id="CP049057">
    <property type="protein sequence ID" value="QIE60267.1"/>
    <property type="molecule type" value="Genomic_DNA"/>
</dbReference>
<keyword evidence="7" id="KW-0812">Transmembrane</keyword>
<comment type="subcellular location">
    <subcellularLocation>
        <location evidence="1">Cytoplasm</location>
    </subcellularLocation>
</comment>
<evidence type="ECO:0000256" key="7">
    <source>
        <dbReference type="SAM" id="Phobius"/>
    </source>
</evidence>
<keyword evidence="3" id="KW-0677">Repeat</keyword>
<dbReference type="InterPro" id="IPR051476">
    <property type="entry name" value="Bac_ResReg_Asp_Phosphatase"/>
</dbReference>
<keyword evidence="6" id="KW-0175">Coiled coil</keyword>
<reference evidence="10 11" key="1">
    <citation type="submission" date="2020-02" db="EMBL/GenBank/DDBJ databases">
        <title>Complete genome sequence of Flavobacteriaceae bacterium.</title>
        <authorList>
            <person name="Kim S.-J."/>
            <person name="Kim Y.-S."/>
            <person name="Kim K.-H."/>
        </authorList>
    </citation>
    <scope>NUCLEOTIDE SEQUENCE [LARGE SCALE GENOMIC DNA]</scope>
    <source>
        <strain evidence="10 11">RR4-40</strain>
    </source>
</reference>
<dbReference type="PANTHER" id="PTHR46630">
    <property type="entry name" value="TETRATRICOPEPTIDE REPEAT PROTEIN 29"/>
    <property type="match status" value="1"/>
</dbReference>
<evidence type="ECO:0000256" key="3">
    <source>
        <dbReference type="ARBA" id="ARBA00022737"/>
    </source>
</evidence>
<dbReference type="GO" id="GO:0006355">
    <property type="term" value="P:regulation of DNA-templated transcription"/>
    <property type="evidence" value="ECO:0007669"/>
    <property type="project" value="InterPro"/>
</dbReference>
<feature type="chain" id="PRO_5026299216" description="HTH luxR-type domain-containing protein" evidence="8">
    <location>
        <begin position="18"/>
        <end position="538"/>
    </location>
</feature>
<comment type="similarity">
    <text evidence="5">Belongs to the Rap family.</text>
</comment>
<dbReference type="RefSeq" id="WP_164680280.1">
    <property type="nucleotide sequence ID" value="NZ_CP049057.1"/>
</dbReference>
<dbReference type="InterPro" id="IPR011990">
    <property type="entry name" value="TPR-like_helical_dom_sf"/>
</dbReference>
<protein>
    <recommendedName>
        <fullName evidence="9">HTH luxR-type domain-containing protein</fullName>
    </recommendedName>
</protein>
<dbReference type="InterPro" id="IPR016032">
    <property type="entry name" value="Sig_transdc_resp-reg_C-effctor"/>
</dbReference>
<dbReference type="SUPFAM" id="SSF46894">
    <property type="entry name" value="C-terminal effector domain of the bipartite response regulators"/>
    <property type="match status" value="1"/>
</dbReference>